<keyword evidence="3 5" id="KW-0371">Homeobox</keyword>
<feature type="DNA-binding region" description="Homeobox" evidence="5">
    <location>
        <begin position="53"/>
        <end position="112"/>
    </location>
</feature>
<dbReference type="InterPro" id="IPR009057">
    <property type="entry name" value="Homeodomain-like_sf"/>
</dbReference>
<dbReference type="CDD" id="cd00086">
    <property type="entry name" value="homeodomain"/>
    <property type="match status" value="1"/>
</dbReference>
<dbReference type="Proteomes" id="UP001059041">
    <property type="component" value="Linkage Group LG9"/>
</dbReference>
<dbReference type="PROSITE" id="PS00027">
    <property type="entry name" value="HOMEOBOX_1"/>
    <property type="match status" value="1"/>
</dbReference>
<evidence type="ECO:0000313" key="10">
    <source>
        <dbReference type="Proteomes" id="UP001059041"/>
    </source>
</evidence>
<protein>
    <submittedName>
        <fullName evidence="9">Paired-like homeodomain transcription factor prop1</fullName>
    </submittedName>
</protein>
<feature type="compositionally biased region" description="Low complexity" evidence="7">
    <location>
        <begin position="10"/>
        <end position="21"/>
    </location>
</feature>
<dbReference type="GO" id="GO:0000981">
    <property type="term" value="F:DNA-binding transcription factor activity, RNA polymerase II-specific"/>
    <property type="evidence" value="ECO:0007669"/>
    <property type="project" value="InterPro"/>
</dbReference>
<organism evidence="9 10">
    <name type="scientific">Triplophysa rosa</name>
    <name type="common">Cave loach</name>
    <dbReference type="NCBI Taxonomy" id="992332"/>
    <lineage>
        <taxon>Eukaryota</taxon>
        <taxon>Metazoa</taxon>
        <taxon>Chordata</taxon>
        <taxon>Craniata</taxon>
        <taxon>Vertebrata</taxon>
        <taxon>Euteleostomi</taxon>
        <taxon>Actinopterygii</taxon>
        <taxon>Neopterygii</taxon>
        <taxon>Teleostei</taxon>
        <taxon>Ostariophysi</taxon>
        <taxon>Cypriniformes</taxon>
        <taxon>Nemacheilidae</taxon>
        <taxon>Triplophysa</taxon>
    </lineage>
</organism>
<dbReference type="SUPFAM" id="SSF46689">
    <property type="entry name" value="Homeodomain-like"/>
    <property type="match status" value="1"/>
</dbReference>
<gene>
    <name evidence="9" type="ORF">IRJ41_025870</name>
</gene>
<keyword evidence="10" id="KW-1185">Reference proteome</keyword>
<dbReference type="PROSITE" id="PS50071">
    <property type="entry name" value="HOMEOBOX_2"/>
    <property type="match status" value="1"/>
</dbReference>
<dbReference type="Gene3D" id="1.10.10.60">
    <property type="entry name" value="Homeodomain-like"/>
    <property type="match status" value="1"/>
</dbReference>
<keyword evidence="2 5" id="KW-0238">DNA-binding</keyword>
<dbReference type="FunFam" id="1.10.10.60:FF:000679">
    <property type="entry name" value="Homeobox protein aristaless"/>
    <property type="match status" value="1"/>
</dbReference>
<dbReference type="SMART" id="SM00389">
    <property type="entry name" value="HOX"/>
    <property type="match status" value="1"/>
</dbReference>
<evidence type="ECO:0000256" key="2">
    <source>
        <dbReference type="ARBA" id="ARBA00023125"/>
    </source>
</evidence>
<sequence>DTAKPQPQFTETYSEVTVSSSADVQNRPRKDSGTSENDRGGGGRARTYPSPSRRRHRTTFSSEQLEQLELVFRQNHYPDIYYREELARATKLNEARIQVWFQNRRAKQRKQDRITQKALPVGMVPGRRPLFGSVCVSSSAVGRQYQCPHSLPHIPRFSSVLPPGGYPTYPSANTHFSCSPGPAPQASRQPDDWFNQLRNIGPSTGLPPASMLSLASVSGLETTSHWN</sequence>
<name>A0A9W7WPN1_TRIRA</name>
<dbReference type="GO" id="GO:0000977">
    <property type="term" value="F:RNA polymerase II transcription regulatory region sequence-specific DNA binding"/>
    <property type="evidence" value="ECO:0007669"/>
    <property type="project" value="TreeGrafter"/>
</dbReference>
<evidence type="ECO:0000256" key="5">
    <source>
        <dbReference type="PROSITE-ProRule" id="PRU00108"/>
    </source>
</evidence>
<evidence type="ECO:0000256" key="4">
    <source>
        <dbReference type="ARBA" id="ARBA00023242"/>
    </source>
</evidence>
<reference evidence="9" key="1">
    <citation type="submission" date="2021-02" db="EMBL/GenBank/DDBJ databases">
        <title>Comparative genomics reveals that relaxation of natural selection precedes convergent phenotypic evolution of cavefish.</title>
        <authorList>
            <person name="Peng Z."/>
        </authorList>
    </citation>
    <scope>NUCLEOTIDE SEQUENCE</scope>
    <source>
        <tissue evidence="9">Muscle</tissue>
    </source>
</reference>
<evidence type="ECO:0000256" key="3">
    <source>
        <dbReference type="ARBA" id="ARBA00023155"/>
    </source>
</evidence>
<dbReference type="Pfam" id="PF00046">
    <property type="entry name" value="Homeodomain"/>
    <property type="match status" value="1"/>
</dbReference>
<dbReference type="InterPro" id="IPR050649">
    <property type="entry name" value="Paired_Homeobox_TFs"/>
</dbReference>
<comment type="subcellular location">
    <subcellularLocation>
        <location evidence="1 5 6">Nucleus</location>
    </subcellularLocation>
</comment>
<dbReference type="InterPro" id="IPR017970">
    <property type="entry name" value="Homeobox_CS"/>
</dbReference>
<dbReference type="AlphaFoldDB" id="A0A9W7WPN1"/>
<dbReference type="EMBL" id="JAFHDT010000009">
    <property type="protein sequence ID" value="KAI7806062.1"/>
    <property type="molecule type" value="Genomic_DNA"/>
</dbReference>
<dbReference type="PANTHER" id="PTHR24329">
    <property type="entry name" value="HOMEOBOX PROTEIN ARISTALESS"/>
    <property type="match status" value="1"/>
</dbReference>
<evidence type="ECO:0000256" key="1">
    <source>
        <dbReference type="ARBA" id="ARBA00004123"/>
    </source>
</evidence>
<accession>A0A9W7WPN1</accession>
<comment type="caution">
    <text evidence="9">The sequence shown here is derived from an EMBL/GenBank/DDBJ whole genome shotgun (WGS) entry which is preliminary data.</text>
</comment>
<evidence type="ECO:0000256" key="6">
    <source>
        <dbReference type="RuleBase" id="RU000682"/>
    </source>
</evidence>
<evidence type="ECO:0000259" key="8">
    <source>
        <dbReference type="PROSITE" id="PS50071"/>
    </source>
</evidence>
<evidence type="ECO:0000313" key="9">
    <source>
        <dbReference type="EMBL" id="KAI7806062.1"/>
    </source>
</evidence>
<dbReference type="GO" id="GO:0005634">
    <property type="term" value="C:nucleus"/>
    <property type="evidence" value="ECO:0007669"/>
    <property type="project" value="UniProtKB-SubCell"/>
</dbReference>
<keyword evidence="4 5" id="KW-0539">Nucleus</keyword>
<evidence type="ECO:0000256" key="7">
    <source>
        <dbReference type="SAM" id="MobiDB-lite"/>
    </source>
</evidence>
<dbReference type="InterPro" id="IPR001356">
    <property type="entry name" value="HD"/>
</dbReference>
<dbReference type="PANTHER" id="PTHR24329:SF547">
    <property type="entry name" value="HOMEOBOX PROTEIN PROPHET OF PIT-1-LIKE"/>
    <property type="match status" value="1"/>
</dbReference>
<feature type="domain" description="Homeobox" evidence="8">
    <location>
        <begin position="51"/>
        <end position="111"/>
    </location>
</feature>
<feature type="region of interest" description="Disordered" evidence="7">
    <location>
        <begin position="1"/>
        <end position="61"/>
    </location>
</feature>
<proteinExistence type="predicted"/>
<feature type="non-terminal residue" evidence="9">
    <location>
        <position position="227"/>
    </location>
</feature>
<feature type="compositionally biased region" description="Basic and acidic residues" evidence="7">
    <location>
        <begin position="26"/>
        <end position="41"/>
    </location>
</feature>